<accession>A0ABU0BDA2</accession>
<name>A0ABU0BDA2_9HYPH</name>
<evidence type="ECO:0000313" key="1">
    <source>
        <dbReference type="EMBL" id="MDQ0303786.1"/>
    </source>
</evidence>
<protein>
    <submittedName>
        <fullName evidence="1">Uncharacterized protein</fullName>
    </submittedName>
</protein>
<dbReference type="EMBL" id="JAUSUI010000005">
    <property type="protein sequence ID" value="MDQ0303786.1"/>
    <property type="molecule type" value="Genomic_DNA"/>
</dbReference>
<dbReference type="RefSeq" id="WP_307020490.1">
    <property type="nucleotide sequence ID" value="NZ_JAUSUI010000005.1"/>
</dbReference>
<proteinExistence type="predicted"/>
<gene>
    <name evidence="1" type="ORF">J2S75_002820</name>
</gene>
<comment type="caution">
    <text evidence="1">The sequence shown here is derived from an EMBL/GenBank/DDBJ whole genome shotgun (WGS) entry which is preliminary data.</text>
</comment>
<evidence type="ECO:0000313" key="2">
    <source>
        <dbReference type="Proteomes" id="UP001224682"/>
    </source>
</evidence>
<keyword evidence="2" id="KW-1185">Reference proteome</keyword>
<reference evidence="1 2" key="1">
    <citation type="submission" date="2023-07" db="EMBL/GenBank/DDBJ databases">
        <title>Genomic Encyclopedia of Type Strains, Phase IV (KMG-IV): sequencing the most valuable type-strain genomes for metagenomic binning, comparative biology and taxonomic classification.</title>
        <authorList>
            <person name="Goeker M."/>
        </authorList>
    </citation>
    <scope>NUCLEOTIDE SEQUENCE [LARGE SCALE GENOMIC DNA]</scope>
    <source>
        <strain evidence="1 2">DSM 2457</strain>
    </source>
</reference>
<organism evidence="1 2">
    <name type="scientific">Ancylobacter polymorphus</name>
    <dbReference type="NCBI Taxonomy" id="223390"/>
    <lineage>
        <taxon>Bacteria</taxon>
        <taxon>Pseudomonadati</taxon>
        <taxon>Pseudomonadota</taxon>
        <taxon>Alphaproteobacteria</taxon>
        <taxon>Hyphomicrobiales</taxon>
        <taxon>Xanthobacteraceae</taxon>
        <taxon>Ancylobacter</taxon>
    </lineage>
</organism>
<dbReference type="Proteomes" id="UP001224682">
    <property type="component" value="Unassembled WGS sequence"/>
</dbReference>
<sequence length="76" mass="8283">MTEAPTVLDEDLRLAGFTEAARQFPRSDAAFAAICAWNNVSPANAPAAWRYFPNAATRDAWERVVSALIAKEESNA</sequence>